<evidence type="ECO:0000313" key="3">
    <source>
        <dbReference type="Proteomes" id="UP000214646"/>
    </source>
</evidence>
<sequence length="300" mass="31506">MVIAIIAVLIGLLLPAVQKVREAANRTKCANNMKQMCLALHNYADTNNSNLPSSSGANVVTGGGSVGYVSLNFLLFPYLEQQAAFNTALPEPSSAPEAGAYKDANGTLFCGITLSIFLCPSDTSAPNGLTTYACKEKDSAGNTVNYAACNYAHNLAVFASWSASTANYLRAGYTIANTPDGTSNTIAFTERLGGSNAIGSTIWASTRDLPSQSHSQQNNSCVAYNVLAAQGNPASYTTQPAPQFAVNTNTYTQKTAATPHSAMVTGMLDGSVQMMGSGITQQAFYYLLSPQDGQIPDSSW</sequence>
<reference evidence="3" key="1">
    <citation type="submission" date="2017-06" db="EMBL/GenBank/DDBJ databases">
        <title>Genome analysis of Fimbriiglobus ruber SP5, the first member of the order Planctomycetales with confirmed chitinolytic capability.</title>
        <authorList>
            <person name="Ravin N.V."/>
            <person name="Rakitin A.L."/>
            <person name="Ivanova A.A."/>
            <person name="Beletsky A.V."/>
            <person name="Kulichevskaya I.S."/>
            <person name="Mardanov A.V."/>
            <person name="Dedysh S.N."/>
        </authorList>
    </citation>
    <scope>NUCLEOTIDE SEQUENCE [LARGE SCALE GENOMIC DNA]</scope>
    <source>
        <strain evidence="3">SP5</strain>
    </source>
</reference>
<gene>
    <name evidence="2" type="ORF">FRUB_00862</name>
</gene>
<accession>A0A225E1S0</accession>
<keyword evidence="3" id="KW-1185">Reference proteome</keyword>
<dbReference type="AlphaFoldDB" id="A0A225E1S0"/>
<dbReference type="SUPFAM" id="SSF54523">
    <property type="entry name" value="Pili subunits"/>
    <property type="match status" value="1"/>
</dbReference>
<proteinExistence type="predicted"/>
<dbReference type="Pfam" id="PF07596">
    <property type="entry name" value="SBP_bac_10"/>
    <property type="match status" value="1"/>
</dbReference>
<dbReference type="InterPro" id="IPR045584">
    <property type="entry name" value="Pilin-like"/>
</dbReference>
<name>A0A225E1S0_9BACT</name>
<dbReference type="Proteomes" id="UP000214646">
    <property type="component" value="Unassembled WGS sequence"/>
</dbReference>
<dbReference type="PANTHER" id="PTHR30093">
    <property type="entry name" value="GENERAL SECRETION PATHWAY PROTEIN G"/>
    <property type="match status" value="1"/>
</dbReference>
<dbReference type="Gene3D" id="3.30.700.10">
    <property type="entry name" value="Glycoprotein, Type 4 Pilin"/>
    <property type="match status" value="1"/>
</dbReference>
<comment type="caution">
    <text evidence="2">The sequence shown here is derived from an EMBL/GenBank/DDBJ whole genome shotgun (WGS) entry which is preliminary data.</text>
</comment>
<dbReference type="EMBL" id="NIDE01000001">
    <property type="protein sequence ID" value="OWK47163.1"/>
    <property type="molecule type" value="Genomic_DNA"/>
</dbReference>
<protein>
    <recommendedName>
        <fullName evidence="1">DUF1559 domain-containing protein</fullName>
    </recommendedName>
</protein>
<evidence type="ECO:0000313" key="2">
    <source>
        <dbReference type="EMBL" id="OWK47163.1"/>
    </source>
</evidence>
<feature type="domain" description="DUF1559" evidence="1">
    <location>
        <begin position="18"/>
        <end position="277"/>
    </location>
</feature>
<dbReference type="InterPro" id="IPR011453">
    <property type="entry name" value="DUF1559"/>
</dbReference>
<evidence type="ECO:0000259" key="1">
    <source>
        <dbReference type="Pfam" id="PF07596"/>
    </source>
</evidence>
<dbReference type="PANTHER" id="PTHR30093:SF2">
    <property type="entry name" value="TYPE II SECRETION SYSTEM PROTEIN H"/>
    <property type="match status" value="1"/>
</dbReference>
<organism evidence="2 3">
    <name type="scientific">Fimbriiglobus ruber</name>
    <dbReference type="NCBI Taxonomy" id="1908690"/>
    <lineage>
        <taxon>Bacteria</taxon>
        <taxon>Pseudomonadati</taxon>
        <taxon>Planctomycetota</taxon>
        <taxon>Planctomycetia</taxon>
        <taxon>Gemmatales</taxon>
        <taxon>Gemmataceae</taxon>
        <taxon>Fimbriiglobus</taxon>
    </lineage>
</organism>